<accession>A0A4C1TV43</accession>
<sequence>MKRSHAGNTDLKPMLNLNVVLATNRSAQVKKFILRSCKRSHERKPGSNGDGESLVRRSSEQLYAACVERKYVFDDEVRCDYVPEKIKSRRKLPRSELRAMRRRRHGVRRVGNEAKGGDEERGTRLSGEAKVERKWNFNCNTSLIVLSELRA</sequence>
<name>A0A4C1TV43_EUMVA</name>
<dbReference type="AlphaFoldDB" id="A0A4C1TV43"/>
<evidence type="ECO:0000313" key="1">
    <source>
        <dbReference type="EMBL" id="GBP17895.1"/>
    </source>
</evidence>
<comment type="caution">
    <text evidence="1">The sequence shown here is derived from an EMBL/GenBank/DDBJ whole genome shotgun (WGS) entry which is preliminary data.</text>
</comment>
<reference evidence="1 2" key="1">
    <citation type="journal article" date="2019" name="Commun. Biol.">
        <title>The bagworm genome reveals a unique fibroin gene that provides high tensile strength.</title>
        <authorList>
            <person name="Kono N."/>
            <person name="Nakamura H."/>
            <person name="Ohtoshi R."/>
            <person name="Tomita M."/>
            <person name="Numata K."/>
            <person name="Arakawa K."/>
        </authorList>
    </citation>
    <scope>NUCLEOTIDE SEQUENCE [LARGE SCALE GENOMIC DNA]</scope>
</reference>
<evidence type="ECO:0000313" key="2">
    <source>
        <dbReference type="Proteomes" id="UP000299102"/>
    </source>
</evidence>
<dbReference type="Proteomes" id="UP000299102">
    <property type="component" value="Unassembled WGS sequence"/>
</dbReference>
<keyword evidence="2" id="KW-1185">Reference proteome</keyword>
<dbReference type="EMBL" id="BGZK01000091">
    <property type="protein sequence ID" value="GBP17895.1"/>
    <property type="molecule type" value="Genomic_DNA"/>
</dbReference>
<organism evidence="1 2">
    <name type="scientific">Eumeta variegata</name>
    <name type="common">Bagworm moth</name>
    <name type="synonym">Eumeta japonica</name>
    <dbReference type="NCBI Taxonomy" id="151549"/>
    <lineage>
        <taxon>Eukaryota</taxon>
        <taxon>Metazoa</taxon>
        <taxon>Ecdysozoa</taxon>
        <taxon>Arthropoda</taxon>
        <taxon>Hexapoda</taxon>
        <taxon>Insecta</taxon>
        <taxon>Pterygota</taxon>
        <taxon>Neoptera</taxon>
        <taxon>Endopterygota</taxon>
        <taxon>Lepidoptera</taxon>
        <taxon>Glossata</taxon>
        <taxon>Ditrysia</taxon>
        <taxon>Tineoidea</taxon>
        <taxon>Psychidae</taxon>
        <taxon>Oiketicinae</taxon>
        <taxon>Eumeta</taxon>
    </lineage>
</organism>
<protein>
    <submittedName>
        <fullName evidence="1">Uncharacterized protein</fullName>
    </submittedName>
</protein>
<gene>
    <name evidence="1" type="ORF">EVAR_7888_1</name>
</gene>
<proteinExistence type="predicted"/>